<comment type="caution">
    <text evidence="1">The sequence shown here is derived from an EMBL/GenBank/DDBJ whole genome shotgun (WGS) entry which is preliminary data.</text>
</comment>
<protein>
    <submittedName>
        <fullName evidence="1">Uncharacterized protein</fullName>
    </submittedName>
</protein>
<dbReference type="Proteomes" id="UP001321473">
    <property type="component" value="Unassembled WGS sequence"/>
</dbReference>
<reference evidence="1 2" key="1">
    <citation type="journal article" date="2023" name="Arcadia Sci">
        <title>De novo assembly of a long-read Amblyomma americanum tick genome.</title>
        <authorList>
            <person name="Chou S."/>
            <person name="Poskanzer K.E."/>
            <person name="Rollins M."/>
            <person name="Thuy-Boun P.S."/>
        </authorList>
    </citation>
    <scope>NUCLEOTIDE SEQUENCE [LARGE SCALE GENOMIC DNA]</scope>
    <source>
        <strain evidence="1">F_SG_1</strain>
        <tissue evidence="1">Salivary glands</tissue>
    </source>
</reference>
<dbReference type="AlphaFoldDB" id="A0AAQ4DY37"/>
<evidence type="ECO:0000313" key="2">
    <source>
        <dbReference type="Proteomes" id="UP001321473"/>
    </source>
</evidence>
<keyword evidence="2" id="KW-1185">Reference proteome</keyword>
<accession>A0AAQ4DY37</accession>
<dbReference type="EMBL" id="JARKHS020025529">
    <property type="protein sequence ID" value="KAK8767377.1"/>
    <property type="molecule type" value="Genomic_DNA"/>
</dbReference>
<proteinExistence type="predicted"/>
<name>A0AAQ4DY37_AMBAM</name>
<sequence length="161" mass="18393">MNAYNHVPLGELSKKVLQSNDDLFLLKVSSETWIDSYCLCMKSTFEANVINSSIRTIDCYSSYTVSAGANIILKRSDRIEFYVKEIKGAIVIELVSVTNGKPYCMLWGLHNEKSKNEQGCFRTIERDCVPDLFRVWDYSEPCLKHDDLSRQAHQAIAEQEA</sequence>
<organism evidence="1 2">
    <name type="scientific">Amblyomma americanum</name>
    <name type="common">Lone star tick</name>
    <dbReference type="NCBI Taxonomy" id="6943"/>
    <lineage>
        <taxon>Eukaryota</taxon>
        <taxon>Metazoa</taxon>
        <taxon>Ecdysozoa</taxon>
        <taxon>Arthropoda</taxon>
        <taxon>Chelicerata</taxon>
        <taxon>Arachnida</taxon>
        <taxon>Acari</taxon>
        <taxon>Parasitiformes</taxon>
        <taxon>Ixodida</taxon>
        <taxon>Ixodoidea</taxon>
        <taxon>Ixodidae</taxon>
        <taxon>Amblyomminae</taxon>
        <taxon>Amblyomma</taxon>
    </lineage>
</organism>
<gene>
    <name evidence="1" type="ORF">V5799_005841</name>
</gene>
<evidence type="ECO:0000313" key="1">
    <source>
        <dbReference type="EMBL" id="KAK8767377.1"/>
    </source>
</evidence>